<dbReference type="AlphaFoldDB" id="A0A9W6Q7Y5"/>
<proteinExistence type="predicted"/>
<evidence type="ECO:0000313" key="2">
    <source>
        <dbReference type="EMBL" id="GLW69762.1"/>
    </source>
</evidence>
<evidence type="ECO:0008006" key="4">
    <source>
        <dbReference type="Google" id="ProtNLM"/>
    </source>
</evidence>
<protein>
    <recommendedName>
        <fullName evidence="4">DUF1963 domain-containing protein</fullName>
    </recommendedName>
</protein>
<reference evidence="2" key="1">
    <citation type="submission" date="2023-02" db="EMBL/GenBank/DDBJ databases">
        <title>Kitasatospora phosalacinea NBRC 14627.</title>
        <authorList>
            <person name="Ichikawa N."/>
            <person name="Sato H."/>
            <person name="Tonouchi N."/>
        </authorList>
    </citation>
    <scope>NUCLEOTIDE SEQUENCE</scope>
    <source>
        <strain evidence="2">NBRC 14627</strain>
    </source>
</reference>
<dbReference type="Proteomes" id="UP001165041">
    <property type="component" value="Unassembled WGS sequence"/>
</dbReference>
<feature type="region of interest" description="Disordered" evidence="1">
    <location>
        <begin position="80"/>
        <end position="101"/>
    </location>
</feature>
<dbReference type="EMBL" id="BSSA01000005">
    <property type="protein sequence ID" value="GLW69762.1"/>
    <property type="molecule type" value="Genomic_DNA"/>
</dbReference>
<evidence type="ECO:0000256" key="1">
    <source>
        <dbReference type="SAM" id="MobiDB-lite"/>
    </source>
</evidence>
<dbReference type="Gene3D" id="2.30.320.10">
    <property type="entry name" value="YwqG-like"/>
    <property type="match status" value="1"/>
</dbReference>
<sequence>MIVTTPPARALLLRDFPELAVHGRTATRLHPRPGTPDICDSSVGGPLLWPASEPWPVCGEEHYVEKRTVLSAEESAARRADSLASAEAQLRRREQDGAPPQTLEFLRADIKRLGSATGPIVERTHLLERPPAPIPLVPVLQLHRGDAPGLEFPEGTDLLQLLWCPHPHTDMCHEEQAFWRNAASVTDVRPTAPAPDPAAAARRVPRPCTVEPEQVTEYPPICLLDRDADHFEPFGLLPAETEDRLYRWDREQPEDDDYFQLATAPGWKVGGWDPSAAEPDHLRTCSCGTLMRPLLSTYRWENLAGWPSQNGPDSRDDEGPTGVDFARNGSYAILYCPVDPRTHGLEHIID</sequence>
<comment type="caution">
    <text evidence="2">The sequence shown here is derived from an EMBL/GenBank/DDBJ whole genome shotgun (WGS) entry which is preliminary data.</text>
</comment>
<evidence type="ECO:0000313" key="3">
    <source>
        <dbReference type="Proteomes" id="UP001165041"/>
    </source>
</evidence>
<name>A0A9W6Q7Y5_9ACTN</name>
<organism evidence="2 3">
    <name type="scientific">Kitasatospora phosalacinea</name>
    <dbReference type="NCBI Taxonomy" id="2065"/>
    <lineage>
        <taxon>Bacteria</taxon>
        <taxon>Bacillati</taxon>
        <taxon>Actinomycetota</taxon>
        <taxon>Actinomycetes</taxon>
        <taxon>Kitasatosporales</taxon>
        <taxon>Streptomycetaceae</taxon>
        <taxon>Kitasatospora</taxon>
    </lineage>
</organism>
<gene>
    <name evidence="2" type="ORF">Kpho02_20610</name>
</gene>
<accession>A0A9W6Q7Y5</accession>